<evidence type="ECO:0000313" key="10">
    <source>
        <dbReference type="Proteomes" id="UP001056649"/>
    </source>
</evidence>
<evidence type="ECO:0000256" key="2">
    <source>
        <dbReference type="ARBA" id="ARBA00022448"/>
    </source>
</evidence>
<sequence length="561" mass="60793">MSTAPSHFQSTHAARLSDSGVRLPGWQLGSLALAALIAVPLLLIFSGWLQGENAVWHHLAETVLAELVYNTLVLLAGVTVGVLLLGVGLAWLTSLCEFPGRRFFDWALMLPLAVPAYVLAFVVLGLFDFTGPLQGLLRELFGRGGFWFPEVRSSGGVTLVLVLVLYPYVYMLARSAFLTQGRGTLEAAHSLGLTPRAAFFRVALPMARPAIVAGTSLALMETLADFGTVSVFNYDTFTTAIYKAWFGLFNLQAASQLASLLLLFVALALVAERRLRGRARYHETSRGAPPQRFRLQGWRGGVASSAAGLVFSLAFLLPLIQLLIWAWQVVQQDLDPRYFELLTHTLALGGISALITIIVALLLGCARRFHDNRLTASSARIATLGYALPGSVLAVGIMLTFSSLDNLINAIWRIFDNTPPGQIFGGSLLALLSAYLTRFLAVAHGPIESGLGHIRPSLSDAAHNLGCRALGVVRRVYLPLLRPGLLTALLLVLVDVMKEMPATLLLRPYGWDTLAVRIYEMTSEGEWERAALPAVTLVLAGLLPVILLVRSSSHPHSAQPH</sequence>
<feature type="transmembrane region" description="Helical" evidence="7">
    <location>
        <begin position="381"/>
        <end position="401"/>
    </location>
</feature>
<dbReference type="SUPFAM" id="SSF161098">
    <property type="entry name" value="MetI-like"/>
    <property type="match status" value="2"/>
</dbReference>
<dbReference type="GO" id="GO:0005886">
    <property type="term" value="C:plasma membrane"/>
    <property type="evidence" value="ECO:0007669"/>
    <property type="project" value="UniProtKB-SubCell"/>
</dbReference>
<dbReference type="RefSeq" id="WP_006474240.1">
    <property type="nucleotide sequence ID" value="NZ_CP090569.1"/>
</dbReference>
<evidence type="ECO:0000259" key="8">
    <source>
        <dbReference type="PROSITE" id="PS50928"/>
    </source>
</evidence>
<protein>
    <submittedName>
        <fullName evidence="9">Iron ABC transporter permease</fullName>
    </submittedName>
</protein>
<evidence type="ECO:0000256" key="1">
    <source>
        <dbReference type="ARBA" id="ARBA00004651"/>
    </source>
</evidence>
<keyword evidence="5 7" id="KW-1133">Transmembrane helix</keyword>
<dbReference type="Gene3D" id="1.10.3720.10">
    <property type="entry name" value="MetI-like"/>
    <property type="match status" value="2"/>
</dbReference>
<keyword evidence="6 7" id="KW-0472">Membrane</keyword>
<dbReference type="AlphaFoldDB" id="A0A9J7A057"/>
<feature type="transmembrane region" description="Helical" evidence="7">
    <location>
        <begin position="244"/>
        <end position="270"/>
    </location>
</feature>
<proteinExistence type="inferred from homology"/>
<evidence type="ECO:0000256" key="4">
    <source>
        <dbReference type="ARBA" id="ARBA00022692"/>
    </source>
</evidence>
<evidence type="ECO:0000256" key="3">
    <source>
        <dbReference type="ARBA" id="ARBA00022475"/>
    </source>
</evidence>
<dbReference type="PROSITE" id="PS50928">
    <property type="entry name" value="ABC_TM1"/>
    <property type="match status" value="2"/>
</dbReference>
<feature type="transmembrane region" description="Helical" evidence="7">
    <location>
        <begin position="530"/>
        <end position="549"/>
    </location>
</feature>
<feature type="transmembrane region" description="Helical" evidence="7">
    <location>
        <begin position="476"/>
        <end position="494"/>
    </location>
</feature>
<feature type="transmembrane region" description="Helical" evidence="7">
    <location>
        <begin position="302"/>
        <end position="327"/>
    </location>
</feature>
<dbReference type="PANTHER" id="PTHR30183">
    <property type="entry name" value="MOLYBDENUM TRANSPORT SYSTEM PERMEASE PROTEIN MODB"/>
    <property type="match status" value="1"/>
</dbReference>
<dbReference type="Pfam" id="PF00528">
    <property type="entry name" value="BPD_transp_1"/>
    <property type="match status" value="2"/>
</dbReference>
<evidence type="ECO:0000256" key="7">
    <source>
        <dbReference type="RuleBase" id="RU363032"/>
    </source>
</evidence>
<accession>A0A9J7A057</accession>
<feature type="transmembrane region" description="Helical" evidence="7">
    <location>
        <begin position="28"/>
        <end position="49"/>
    </location>
</feature>
<evidence type="ECO:0000256" key="6">
    <source>
        <dbReference type="ARBA" id="ARBA00023136"/>
    </source>
</evidence>
<dbReference type="FunFam" id="1.10.3720.10:FF:000088">
    <property type="entry name" value="Iron(III) ABC transporter, permease protein"/>
    <property type="match status" value="1"/>
</dbReference>
<feature type="domain" description="ABC transmembrane type-1" evidence="8">
    <location>
        <begin position="342"/>
        <end position="548"/>
    </location>
</feature>
<keyword evidence="3" id="KW-1003">Cell membrane</keyword>
<dbReference type="InterPro" id="IPR000515">
    <property type="entry name" value="MetI-like"/>
</dbReference>
<reference evidence="9" key="1">
    <citation type="journal article" date="2022" name="Mol. Ecol. Resour.">
        <title>The complete and closed genome of the facultative generalist Candidatus Endoriftia persephone from deep-sea hydrothermal vents.</title>
        <authorList>
            <person name="de Oliveira A.L."/>
            <person name="Srivastava A."/>
            <person name="Espada-Hinojosa S."/>
            <person name="Bright M."/>
        </authorList>
    </citation>
    <scope>NUCLEOTIDE SEQUENCE</scope>
    <source>
        <strain evidence="9">Tica-EPR-9o50.N</strain>
    </source>
</reference>
<dbReference type="KEGG" id="eps:L0Y14_03655"/>
<evidence type="ECO:0000313" key="9">
    <source>
        <dbReference type="EMBL" id="USF88345.1"/>
    </source>
</evidence>
<feature type="transmembrane region" description="Helical" evidence="7">
    <location>
        <begin position="104"/>
        <end position="127"/>
    </location>
</feature>
<dbReference type="PANTHER" id="PTHR30183:SF2">
    <property type="entry name" value="IRON UTILIZATION PROTEIN"/>
    <property type="match status" value="1"/>
</dbReference>
<dbReference type="Proteomes" id="UP001056649">
    <property type="component" value="Chromosome"/>
</dbReference>
<feature type="transmembrane region" description="Helical" evidence="7">
    <location>
        <begin position="155"/>
        <end position="173"/>
    </location>
</feature>
<dbReference type="CDD" id="cd06261">
    <property type="entry name" value="TM_PBP2"/>
    <property type="match status" value="2"/>
</dbReference>
<organism evidence="9 10">
    <name type="scientific">Candidatus Endoriftia persephonae</name>
    <dbReference type="NCBI Taxonomy" id="393765"/>
    <lineage>
        <taxon>Bacteria</taxon>
        <taxon>Pseudomonadati</taxon>
        <taxon>Pseudomonadota</taxon>
        <taxon>Gammaproteobacteria</taxon>
        <taxon>Chromatiales</taxon>
        <taxon>Sedimenticolaceae</taxon>
        <taxon>Candidatus Endoriftia</taxon>
    </lineage>
</organism>
<gene>
    <name evidence="9" type="ORF">L0Y14_03655</name>
</gene>
<feature type="transmembrane region" description="Helical" evidence="7">
    <location>
        <begin position="210"/>
        <end position="232"/>
    </location>
</feature>
<feature type="transmembrane region" description="Helical" evidence="7">
    <location>
        <begin position="69"/>
        <end position="92"/>
    </location>
</feature>
<dbReference type="GO" id="GO:0055085">
    <property type="term" value="P:transmembrane transport"/>
    <property type="evidence" value="ECO:0007669"/>
    <property type="project" value="InterPro"/>
</dbReference>
<dbReference type="InterPro" id="IPR035906">
    <property type="entry name" value="MetI-like_sf"/>
</dbReference>
<keyword evidence="2 7" id="KW-0813">Transport</keyword>
<dbReference type="EMBL" id="CP090569">
    <property type="protein sequence ID" value="USF88345.1"/>
    <property type="molecule type" value="Genomic_DNA"/>
</dbReference>
<keyword evidence="4 7" id="KW-0812">Transmembrane</keyword>
<comment type="similarity">
    <text evidence="7">Belongs to the binding-protein-dependent transport system permease family.</text>
</comment>
<feature type="transmembrane region" description="Helical" evidence="7">
    <location>
        <begin position="347"/>
        <end position="369"/>
    </location>
</feature>
<name>A0A9J7A057_9GAMM</name>
<comment type="subcellular location">
    <subcellularLocation>
        <location evidence="1 7">Cell membrane</location>
        <topology evidence="1 7">Multi-pass membrane protein</topology>
    </subcellularLocation>
</comment>
<feature type="domain" description="ABC transmembrane type-1" evidence="8">
    <location>
        <begin position="68"/>
        <end position="270"/>
    </location>
</feature>
<evidence type="ECO:0000256" key="5">
    <source>
        <dbReference type="ARBA" id="ARBA00022989"/>
    </source>
</evidence>
<feature type="transmembrane region" description="Helical" evidence="7">
    <location>
        <begin position="421"/>
        <end position="441"/>
    </location>
</feature>
<keyword evidence="10" id="KW-1185">Reference proteome</keyword>